<dbReference type="EMBL" id="CM041537">
    <property type="protein sequence ID" value="KAI3369990.1"/>
    <property type="molecule type" value="Genomic_DNA"/>
</dbReference>
<evidence type="ECO:0000313" key="2">
    <source>
        <dbReference type="Proteomes" id="UP000831701"/>
    </source>
</evidence>
<organism evidence="1 2">
    <name type="scientific">Scortum barcoo</name>
    <name type="common">barcoo grunter</name>
    <dbReference type="NCBI Taxonomy" id="214431"/>
    <lineage>
        <taxon>Eukaryota</taxon>
        <taxon>Metazoa</taxon>
        <taxon>Chordata</taxon>
        <taxon>Craniata</taxon>
        <taxon>Vertebrata</taxon>
        <taxon>Euteleostomi</taxon>
        <taxon>Actinopterygii</taxon>
        <taxon>Neopterygii</taxon>
        <taxon>Teleostei</taxon>
        <taxon>Neoteleostei</taxon>
        <taxon>Acanthomorphata</taxon>
        <taxon>Eupercaria</taxon>
        <taxon>Centrarchiformes</taxon>
        <taxon>Terapontoidei</taxon>
        <taxon>Terapontidae</taxon>
        <taxon>Scortum</taxon>
    </lineage>
</organism>
<name>A0ACB8WQF5_9TELE</name>
<sequence length="304" mass="33784">MPDWVGVCALISLLLSLITAAAFALFSGLLSDITVLTGSPPVKRITFAYKYREGPYRHCGQLIKETLSVGPKLSCICIFYDDPKKVPGPQCRYAVGSILSEGENKADEELLKSYEMSGFNVFSFPEVTHVVATSFPHRTFFSVLLGVRRVYPLLEQYIKERRLCAHPFLEIYRAGRIQFMAPLARQGDFYVPEVRRVERRLSEDSDSDVSGADSNSECSSGSGVLLSDSRESSLAAPSVRSVPTQDQGERDYRGRSSGGTSFKGLHWEQTGGQQAEREEQPHGDSNQKGLEAPTQEWWGVVEEE</sequence>
<comment type="caution">
    <text evidence="1">The sequence shown here is derived from an EMBL/GenBank/DDBJ whole genome shotgun (WGS) entry which is preliminary data.</text>
</comment>
<evidence type="ECO:0000313" key="1">
    <source>
        <dbReference type="EMBL" id="KAI3369990.1"/>
    </source>
</evidence>
<dbReference type="Proteomes" id="UP000831701">
    <property type="component" value="Chromosome 7"/>
</dbReference>
<gene>
    <name evidence="1" type="ORF">L3Q82_024800</name>
</gene>
<keyword evidence="2" id="KW-1185">Reference proteome</keyword>
<protein>
    <submittedName>
        <fullName evidence="1">Uncharacterized protein</fullName>
    </submittedName>
</protein>
<accession>A0ACB8WQF5</accession>
<proteinExistence type="predicted"/>
<reference evidence="1" key="1">
    <citation type="submission" date="2022-04" db="EMBL/GenBank/DDBJ databases">
        <title>Jade perch genome.</title>
        <authorList>
            <person name="Chao B."/>
        </authorList>
    </citation>
    <scope>NUCLEOTIDE SEQUENCE</scope>
    <source>
        <strain evidence="1">CB-2022</strain>
    </source>
</reference>